<reference evidence="1 2" key="2">
    <citation type="journal article" date="2013" name="Plant Cell Physiol.">
        <title>Rice Annotation Project Database (RAP-DB): an integrative and interactive database for rice genomics.</title>
        <authorList>
            <person name="Sakai H."/>
            <person name="Lee S.S."/>
            <person name="Tanaka T."/>
            <person name="Numa H."/>
            <person name="Kim J."/>
            <person name="Kawahara Y."/>
            <person name="Wakimoto H."/>
            <person name="Yang C.C."/>
            <person name="Iwamoto M."/>
            <person name="Abe T."/>
            <person name="Yamada Y."/>
            <person name="Muto A."/>
            <person name="Inokuchi H."/>
            <person name="Ikemura T."/>
            <person name="Matsumoto T."/>
            <person name="Sasaki T."/>
            <person name="Itoh T."/>
        </authorList>
    </citation>
    <scope>NUCLEOTIDE SEQUENCE [LARGE SCALE GENOMIC DNA]</scope>
    <source>
        <strain evidence="2">cv. Nipponbare</strain>
    </source>
</reference>
<dbReference type="AlphaFoldDB" id="A0A0P0WHT6"/>
<organism evidence="1 2">
    <name type="scientific">Oryza sativa subsp. japonica</name>
    <name type="common">Rice</name>
    <dbReference type="NCBI Taxonomy" id="39947"/>
    <lineage>
        <taxon>Eukaryota</taxon>
        <taxon>Viridiplantae</taxon>
        <taxon>Streptophyta</taxon>
        <taxon>Embryophyta</taxon>
        <taxon>Tracheophyta</taxon>
        <taxon>Spermatophyta</taxon>
        <taxon>Magnoliopsida</taxon>
        <taxon>Liliopsida</taxon>
        <taxon>Poales</taxon>
        <taxon>Poaceae</taxon>
        <taxon>BOP clade</taxon>
        <taxon>Oryzoideae</taxon>
        <taxon>Oryzeae</taxon>
        <taxon>Oryzinae</taxon>
        <taxon>Oryza</taxon>
        <taxon>Oryza sativa</taxon>
    </lineage>
</organism>
<name>A0A0P0WHT6_ORYSJ</name>
<protein>
    <submittedName>
        <fullName evidence="1">Os05g0128500 protein</fullName>
    </submittedName>
</protein>
<reference evidence="2" key="1">
    <citation type="journal article" date="2005" name="Nature">
        <title>The map-based sequence of the rice genome.</title>
        <authorList>
            <consortium name="International rice genome sequencing project (IRGSP)"/>
            <person name="Matsumoto T."/>
            <person name="Wu J."/>
            <person name="Kanamori H."/>
            <person name="Katayose Y."/>
            <person name="Fujisawa M."/>
            <person name="Namiki N."/>
            <person name="Mizuno H."/>
            <person name="Yamamoto K."/>
            <person name="Antonio B.A."/>
            <person name="Baba T."/>
            <person name="Sakata K."/>
            <person name="Nagamura Y."/>
            <person name="Aoki H."/>
            <person name="Arikawa K."/>
            <person name="Arita K."/>
            <person name="Bito T."/>
            <person name="Chiden Y."/>
            <person name="Fujitsuka N."/>
            <person name="Fukunaka R."/>
            <person name="Hamada M."/>
            <person name="Harada C."/>
            <person name="Hayashi A."/>
            <person name="Hijishita S."/>
            <person name="Honda M."/>
            <person name="Hosokawa S."/>
            <person name="Ichikawa Y."/>
            <person name="Idonuma A."/>
            <person name="Iijima M."/>
            <person name="Ikeda M."/>
            <person name="Ikeno M."/>
            <person name="Ito K."/>
            <person name="Ito S."/>
            <person name="Ito T."/>
            <person name="Ito Y."/>
            <person name="Ito Y."/>
            <person name="Iwabuchi A."/>
            <person name="Kamiya K."/>
            <person name="Karasawa W."/>
            <person name="Kurita K."/>
            <person name="Katagiri S."/>
            <person name="Kikuta A."/>
            <person name="Kobayashi H."/>
            <person name="Kobayashi N."/>
            <person name="Machita K."/>
            <person name="Maehara T."/>
            <person name="Masukawa M."/>
            <person name="Mizubayashi T."/>
            <person name="Mukai Y."/>
            <person name="Nagasaki H."/>
            <person name="Nagata Y."/>
            <person name="Naito S."/>
            <person name="Nakashima M."/>
            <person name="Nakama Y."/>
            <person name="Nakamichi Y."/>
            <person name="Nakamura M."/>
            <person name="Meguro A."/>
            <person name="Negishi M."/>
            <person name="Ohta I."/>
            <person name="Ohta T."/>
            <person name="Okamoto M."/>
            <person name="Ono N."/>
            <person name="Saji S."/>
            <person name="Sakaguchi M."/>
            <person name="Sakai K."/>
            <person name="Shibata M."/>
            <person name="Shimokawa T."/>
            <person name="Song J."/>
            <person name="Takazaki Y."/>
            <person name="Terasawa K."/>
            <person name="Tsugane M."/>
            <person name="Tsuji K."/>
            <person name="Ueda S."/>
            <person name="Waki K."/>
            <person name="Yamagata H."/>
            <person name="Yamamoto M."/>
            <person name="Yamamoto S."/>
            <person name="Yamane H."/>
            <person name="Yoshiki S."/>
            <person name="Yoshihara R."/>
            <person name="Yukawa K."/>
            <person name="Zhong H."/>
            <person name="Yano M."/>
            <person name="Yuan Q."/>
            <person name="Ouyang S."/>
            <person name="Liu J."/>
            <person name="Jones K.M."/>
            <person name="Gansberger K."/>
            <person name="Moffat K."/>
            <person name="Hill J."/>
            <person name="Bera J."/>
            <person name="Fadrosh D."/>
            <person name="Jin S."/>
            <person name="Johri S."/>
            <person name="Kim M."/>
            <person name="Overton L."/>
            <person name="Reardon M."/>
            <person name="Tsitrin T."/>
            <person name="Vuong H."/>
            <person name="Weaver B."/>
            <person name="Ciecko A."/>
            <person name="Tallon L."/>
            <person name="Jackson J."/>
            <person name="Pai G."/>
            <person name="Aken S.V."/>
            <person name="Utterback T."/>
            <person name="Reidmuller S."/>
            <person name="Feldblyum T."/>
            <person name="Hsiao J."/>
            <person name="Zismann V."/>
            <person name="Iobst S."/>
            <person name="de Vazeille A.R."/>
            <person name="Buell C.R."/>
            <person name="Ying K."/>
            <person name="Li Y."/>
            <person name="Lu T."/>
            <person name="Huang Y."/>
            <person name="Zhao Q."/>
            <person name="Feng Q."/>
            <person name="Zhang L."/>
            <person name="Zhu J."/>
            <person name="Weng Q."/>
            <person name="Mu J."/>
            <person name="Lu Y."/>
            <person name="Fan D."/>
            <person name="Liu Y."/>
            <person name="Guan J."/>
            <person name="Zhang Y."/>
            <person name="Yu S."/>
            <person name="Liu X."/>
            <person name="Zhang Y."/>
            <person name="Hong G."/>
            <person name="Han B."/>
            <person name="Choisne N."/>
            <person name="Demange N."/>
            <person name="Orjeda G."/>
            <person name="Samain S."/>
            <person name="Cattolico L."/>
            <person name="Pelletier E."/>
            <person name="Couloux A."/>
            <person name="Segurens B."/>
            <person name="Wincker P."/>
            <person name="D'Hont A."/>
            <person name="Scarpelli C."/>
            <person name="Weissenbach J."/>
            <person name="Salanoubat M."/>
            <person name="Quetier F."/>
            <person name="Yu Y."/>
            <person name="Kim H.R."/>
            <person name="Rambo T."/>
            <person name="Currie J."/>
            <person name="Collura K."/>
            <person name="Luo M."/>
            <person name="Yang T."/>
            <person name="Ammiraju J.S.S."/>
            <person name="Engler F."/>
            <person name="Soderlund C."/>
            <person name="Wing R.A."/>
            <person name="Palmer L.E."/>
            <person name="de la Bastide M."/>
            <person name="Spiegel L."/>
            <person name="Nascimento L."/>
            <person name="Zutavern T."/>
            <person name="O'Shaughnessy A."/>
            <person name="Dike S."/>
            <person name="Dedhia N."/>
            <person name="Preston R."/>
            <person name="Balija V."/>
            <person name="McCombie W.R."/>
            <person name="Chow T."/>
            <person name="Chen H."/>
            <person name="Chung M."/>
            <person name="Chen C."/>
            <person name="Shaw J."/>
            <person name="Wu H."/>
            <person name="Hsiao K."/>
            <person name="Chao Y."/>
            <person name="Chu M."/>
            <person name="Cheng C."/>
            <person name="Hour A."/>
            <person name="Lee P."/>
            <person name="Lin S."/>
            <person name="Lin Y."/>
            <person name="Liou J."/>
            <person name="Liu S."/>
            <person name="Hsing Y."/>
            <person name="Raghuvanshi S."/>
            <person name="Mohanty A."/>
            <person name="Bharti A.K."/>
            <person name="Gaur A."/>
            <person name="Gupta V."/>
            <person name="Kumar D."/>
            <person name="Ravi V."/>
            <person name="Vij S."/>
            <person name="Kapur A."/>
            <person name="Khurana P."/>
            <person name="Khurana P."/>
            <person name="Khurana J.P."/>
            <person name="Tyagi A.K."/>
            <person name="Gaikwad K."/>
            <person name="Singh A."/>
            <person name="Dalal V."/>
            <person name="Srivastava S."/>
            <person name="Dixit A."/>
            <person name="Pal A.K."/>
            <person name="Ghazi I.A."/>
            <person name="Yadav M."/>
            <person name="Pandit A."/>
            <person name="Bhargava A."/>
            <person name="Sureshbabu K."/>
            <person name="Batra K."/>
            <person name="Sharma T.R."/>
            <person name="Mohapatra T."/>
            <person name="Singh N.K."/>
            <person name="Messing J."/>
            <person name="Nelson A.B."/>
            <person name="Fuks G."/>
            <person name="Kavchok S."/>
            <person name="Keizer G."/>
            <person name="Linton E."/>
            <person name="Llaca V."/>
            <person name="Song R."/>
            <person name="Tanyolac B."/>
            <person name="Young S."/>
            <person name="Ho-Il K."/>
            <person name="Hahn J.H."/>
            <person name="Sangsakoo G."/>
            <person name="Vanavichit A."/>
            <person name="de Mattos Luiz.A.T."/>
            <person name="Zimmer P.D."/>
            <person name="Malone G."/>
            <person name="Dellagostin O."/>
            <person name="de Oliveira A.C."/>
            <person name="Bevan M."/>
            <person name="Bancroft I."/>
            <person name="Minx P."/>
            <person name="Cordum H."/>
            <person name="Wilson R."/>
            <person name="Cheng Z."/>
            <person name="Jin W."/>
            <person name="Jiang J."/>
            <person name="Leong S.A."/>
            <person name="Iwama H."/>
            <person name="Gojobori T."/>
            <person name="Itoh T."/>
            <person name="Niimura Y."/>
            <person name="Fujii Y."/>
            <person name="Habara T."/>
            <person name="Sakai H."/>
            <person name="Sato Y."/>
            <person name="Wilson G."/>
            <person name="Kumar K."/>
            <person name="McCouch S."/>
            <person name="Juretic N."/>
            <person name="Hoen D."/>
            <person name="Wright S."/>
            <person name="Bruskiewich R."/>
            <person name="Bureau T."/>
            <person name="Miyao A."/>
            <person name="Hirochika H."/>
            <person name="Nishikawa T."/>
            <person name="Kadowaki K."/>
            <person name="Sugiura M."/>
            <person name="Burr B."/>
            <person name="Sasaki T."/>
        </authorList>
    </citation>
    <scope>NUCLEOTIDE SEQUENCE [LARGE SCALE GENOMIC DNA]</scope>
    <source>
        <strain evidence="2">cv. Nipponbare</strain>
    </source>
</reference>
<dbReference type="InParanoid" id="A0A0P0WHT6"/>
<proteinExistence type="predicted"/>
<reference evidence="1 2" key="3">
    <citation type="journal article" date="2013" name="Rice">
        <title>Improvement of the Oryza sativa Nipponbare reference genome using next generation sequence and optical map data.</title>
        <authorList>
            <person name="Kawahara Y."/>
            <person name="de la Bastide M."/>
            <person name="Hamilton J.P."/>
            <person name="Kanamori H."/>
            <person name="McCombie W.R."/>
            <person name="Ouyang S."/>
            <person name="Schwartz D.C."/>
            <person name="Tanaka T."/>
            <person name="Wu J."/>
            <person name="Zhou S."/>
            <person name="Childs K.L."/>
            <person name="Davidson R.M."/>
            <person name="Lin H."/>
            <person name="Quesada-Ocampo L."/>
            <person name="Vaillancourt B."/>
            <person name="Sakai H."/>
            <person name="Lee S.S."/>
            <person name="Kim J."/>
            <person name="Numa H."/>
            <person name="Itoh T."/>
            <person name="Buell C.R."/>
            <person name="Matsumoto T."/>
        </authorList>
    </citation>
    <scope>NUCLEOTIDE SEQUENCE [LARGE SCALE GENOMIC DNA]</scope>
    <source>
        <strain evidence="2">cv. Nipponbare</strain>
    </source>
</reference>
<accession>A0A0P0WHT6</accession>
<keyword evidence="2" id="KW-1185">Reference proteome</keyword>
<evidence type="ECO:0000313" key="1">
    <source>
        <dbReference type="EMBL" id="BAS92093.1"/>
    </source>
</evidence>
<dbReference type="EMBL" id="AP014961">
    <property type="protein sequence ID" value="BAS92093.1"/>
    <property type="molecule type" value="Genomic_DNA"/>
</dbReference>
<evidence type="ECO:0000313" key="2">
    <source>
        <dbReference type="Proteomes" id="UP000059680"/>
    </source>
</evidence>
<sequence>MRRRRRSWPAVLGEPDRMTELIGGGGQAGPKPNLAASILVLEEEGRRKWSWGVEELEVQVAGRLAGGAQQVSIGEIAALRGRSLLQICLLDSRGTRRSAVWSVTWLTARVLPD</sequence>
<dbReference type="Proteomes" id="UP000059680">
    <property type="component" value="Chromosome 5"/>
</dbReference>
<dbReference type="PaxDb" id="39947-A0A0P0WHT6"/>
<gene>
    <name evidence="1" type="ordered locus">Os05g0128500</name>
    <name evidence="1" type="ORF">OSNPB_050128500</name>
</gene>